<dbReference type="AlphaFoldDB" id="A0A8B8EDT5"/>
<evidence type="ECO:0000313" key="1">
    <source>
        <dbReference type="Proteomes" id="UP000694844"/>
    </source>
</evidence>
<reference evidence="2" key="1">
    <citation type="submission" date="2025-08" db="UniProtKB">
        <authorList>
            <consortium name="RefSeq"/>
        </authorList>
    </citation>
    <scope>IDENTIFICATION</scope>
    <source>
        <tissue evidence="2">Whole sample</tissue>
    </source>
</reference>
<sequence>MATVDKQLENQEADDRTLVPIPCGNRKYMNVLERNILHSFFTSVLLYVNPLPLIRRLAERDQVSKECCNLIEAKSENSPYSFSYEILGNEIAKRMSLRSFVFVLFSLNFTQLANDLLGFYTEYTRTKCVPKVSRTNVGNRRAIQQYFKFIKKQVHEFTFKNPQADLSVIGARIKQRIELEKSDCKRQVMYDRYIALKAAEIDALTNRTDDIDPYGGAFADIEQVLDKSSNPSVSRVLLYGRKADVLSSLGRKEEGRGMLKEGFAYANATDTCLESVDMVYKSVVFRLSELEENPSSQLKEQLLAEASRGLHELNEEDEDVKIFWKRLFVLRMIYCHLGIGKRCKIFPNYEVTPQSLKEAERLFSLDSLNNLEHRRQMMYGVAKARLQELQGDTCMSSALDTLSRVMEIAIEGKYTEMPMIRQYLSCLSQRHQEF</sequence>
<accession>A0A8B8EDT5</accession>
<dbReference type="Proteomes" id="UP000694844">
    <property type="component" value="Chromosome 5"/>
</dbReference>
<protein>
    <submittedName>
        <fullName evidence="2">Uncharacterized protein LOC111133854</fullName>
    </submittedName>
</protein>
<evidence type="ECO:0000313" key="2">
    <source>
        <dbReference type="RefSeq" id="XP_022338265.1"/>
    </source>
</evidence>
<dbReference type="RefSeq" id="XP_022338265.1">
    <property type="nucleotide sequence ID" value="XM_022482557.1"/>
</dbReference>
<proteinExistence type="predicted"/>
<gene>
    <name evidence="2" type="primary">LOC111133854</name>
</gene>
<name>A0A8B8EDT5_CRAVI</name>
<dbReference type="OrthoDB" id="6108272at2759"/>
<organism evidence="1 2">
    <name type="scientific">Crassostrea virginica</name>
    <name type="common">Eastern oyster</name>
    <dbReference type="NCBI Taxonomy" id="6565"/>
    <lineage>
        <taxon>Eukaryota</taxon>
        <taxon>Metazoa</taxon>
        <taxon>Spiralia</taxon>
        <taxon>Lophotrochozoa</taxon>
        <taxon>Mollusca</taxon>
        <taxon>Bivalvia</taxon>
        <taxon>Autobranchia</taxon>
        <taxon>Pteriomorphia</taxon>
        <taxon>Ostreida</taxon>
        <taxon>Ostreoidea</taxon>
        <taxon>Ostreidae</taxon>
        <taxon>Crassostrea</taxon>
    </lineage>
</organism>
<dbReference type="GeneID" id="111133854"/>
<dbReference type="KEGG" id="cvn:111133854"/>
<keyword evidence="1" id="KW-1185">Reference proteome</keyword>